<evidence type="ECO:0000259" key="2">
    <source>
        <dbReference type="Pfam" id="PF14420"/>
    </source>
</evidence>
<feature type="domain" description="Clr5" evidence="2">
    <location>
        <begin position="557"/>
        <end position="609"/>
    </location>
</feature>
<accession>A0A168H3M1</accession>
<dbReference type="Proteomes" id="UP000076881">
    <property type="component" value="Unassembled WGS sequence"/>
</dbReference>
<feature type="compositionally biased region" description="Polar residues" evidence="1">
    <location>
        <begin position="450"/>
        <end position="462"/>
    </location>
</feature>
<feature type="compositionally biased region" description="Polar residues" evidence="1">
    <location>
        <begin position="270"/>
        <end position="296"/>
    </location>
</feature>
<proteinExistence type="predicted"/>
<keyword evidence="4" id="KW-1185">Reference proteome</keyword>
<feature type="compositionally biased region" description="Low complexity" evidence="1">
    <location>
        <begin position="508"/>
        <end position="531"/>
    </location>
</feature>
<dbReference type="PANTHER" id="PTHR38788">
    <property type="entry name" value="CLR5 DOMAIN-CONTAINING PROTEIN"/>
    <property type="match status" value="1"/>
</dbReference>
<dbReference type="OrthoDB" id="194358at2759"/>
<feature type="compositionally biased region" description="Low complexity" evidence="1">
    <location>
        <begin position="377"/>
        <end position="410"/>
    </location>
</feature>
<dbReference type="AlphaFoldDB" id="A0A168H3M1"/>
<feature type="region of interest" description="Disordered" evidence="1">
    <location>
        <begin position="268"/>
        <end position="535"/>
    </location>
</feature>
<dbReference type="PANTHER" id="PTHR38788:SF3">
    <property type="entry name" value="CLR5 DOMAIN-CONTAINING PROTEIN"/>
    <property type="match status" value="1"/>
</dbReference>
<feature type="compositionally biased region" description="Polar residues" evidence="1">
    <location>
        <begin position="496"/>
        <end position="507"/>
    </location>
</feature>
<dbReference type="EMBL" id="AZHF01000003">
    <property type="protein sequence ID" value="OAA77267.1"/>
    <property type="molecule type" value="Genomic_DNA"/>
</dbReference>
<evidence type="ECO:0000256" key="1">
    <source>
        <dbReference type="SAM" id="MobiDB-lite"/>
    </source>
</evidence>
<sequence>MFDHDSDKARASGFSLDGFDNMREHNYFSSGDGLGSIAPSQLSRMPDDMSRMDSHAMDWTPTPTGQGSHFRNQNTFHDQEDLIDFDDMTPAQPQVSGVGRLVAQFENKDYVPPLPPRPIMNTAPSPAETDPSLTNSSFSSYFSSFAGAAHANHAPSPVGSPVDSHYGSFGDVLSRITSPQDINSIESSSPLLTFGTFPNARIASPHISAVRSHAVPGISQFADERTRTPFSGEHKTMPNPDSMDTDSGMFGDVERNILTFLKSELDGGNRLQSLQPMPQESQQMQHVTPQATQQMNFAPVQQVHQQLRQQLSNRTQPSISQSTQPNQPTQPFQQTKPTPFSQPNQPAQPTRPAQSAQPTPPAQASRPVEPAQQLTRKPSTQSSYQSTQQPKSPFQSSFGGSTTSGTPGFSIWRPPSSPEIKEEPTADSPVMFSKSLFEKPPIPPKPKPSQEAQQITLDFSSSAKDKGKAPVKPPKPPKPPRSKLQQPPPPPPRPLDTSNLSAGPSSEQVPQTPLTPATPATPSTTADVTSPGPSTLRQAVSALRGHGLRPGRELVPAETWEHHKPTIRSLYLDDRKPLKEVMSIMADKYNFQATPKMYKTRFSQWGFAKNNTEDEVKRLLSMKFQRDAEGKISEFVRNGRVVNLGTYLKRKGVTEYDLIDFEQPVDLPAHIRCRTPTPPPPPIYFHTPELVRAQEILVGNVRKAFLQCRQFETDVGTEVGWTVVQTWGAWSSEILLEANFFFEALDTDTGGQSLMRAFKQLEQDLKTLSPLGIFELLTGMANRDLGLVASLCKYLAAHSTTNLDRNHPMRVIFNCLYDVQQKHGAAILSELLWGCSPLIANELEAIYGRRHPYVVRAWLDLAYFNNHVNFDRLQKIALELRAVQKQLEQKNGETDAEVLVVRYALLQLMYATEPKSDNTKHATTELWVTLKGMKVLCRIRDSKSNAYCYHSPVRLSPWTKRCRRRYDAAVAIFEDHLGVKLHPYFEEDLHTSLHELDSGDSWATALDQPSGGSNRLGYI</sequence>
<dbReference type="InterPro" id="IPR025676">
    <property type="entry name" value="Clr5_dom"/>
</dbReference>
<protein>
    <recommendedName>
        <fullName evidence="2">Clr5 domain-containing protein</fullName>
    </recommendedName>
</protein>
<evidence type="ECO:0000313" key="4">
    <source>
        <dbReference type="Proteomes" id="UP000076881"/>
    </source>
</evidence>
<comment type="caution">
    <text evidence="3">The sequence shown here is derived from an EMBL/GenBank/DDBJ whole genome shotgun (WGS) entry which is preliminary data.</text>
</comment>
<organism evidence="3 4">
    <name type="scientific">Akanthomyces lecanii RCEF 1005</name>
    <dbReference type="NCBI Taxonomy" id="1081108"/>
    <lineage>
        <taxon>Eukaryota</taxon>
        <taxon>Fungi</taxon>
        <taxon>Dikarya</taxon>
        <taxon>Ascomycota</taxon>
        <taxon>Pezizomycotina</taxon>
        <taxon>Sordariomycetes</taxon>
        <taxon>Hypocreomycetidae</taxon>
        <taxon>Hypocreales</taxon>
        <taxon>Cordycipitaceae</taxon>
        <taxon>Akanthomyces</taxon>
        <taxon>Cordyceps confragosa</taxon>
    </lineage>
</organism>
<dbReference type="Pfam" id="PF14420">
    <property type="entry name" value="Clr5"/>
    <property type="match status" value="1"/>
</dbReference>
<name>A0A168H3M1_CORDF</name>
<evidence type="ECO:0000313" key="3">
    <source>
        <dbReference type="EMBL" id="OAA77267.1"/>
    </source>
</evidence>
<feature type="region of interest" description="Disordered" evidence="1">
    <location>
        <begin position="112"/>
        <end position="134"/>
    </location>
</feature>
<dbReference type="STRING" id="1081108.A0A168H3M1"/>
<reference evidence="3 4" key="1">
    <citation type="journal article" date="2016" name="Genome Biol. Evol.">
        <title>Divergent and convergent evolution of fungal pathogenicity.</title>
        <authorList>
            <person name="Shang Y."/>
            <person name="Xiao G."/>
            <person name="Zheng P."/>
            <person name="Cen K."/>
            <person name="Zhan S."/>
            <person name="Wang C."/>
        </authorList>
    </citation>
    <scope>NUCLEOTIDE SEQUENCE [LARGE SCALE GENOMIC DNA]</scope>
    <source>
        <strain evidence="3 4">RCEF 1005</strain>
    </source>
</reference>
<feature type="compositionally biased region" description="Low complexity" evidence="1">
    <location>
        <begin position="300"/>
        <end position="367"/>
    </location>
</feature>
<gene>
    <name evidence="3" type="ORF">LEL_04090</name>
</gene>